<dbReference type="GO" id="GO:0016987">
    <property type="term" value="F:sigma factor activity"/>
    <property type="evidence" value="ECO:0007669"/>
    <property type="project" value="UniProtKB-KW"/>
</dbReference>
<keyword evidence="8" id="KW-0240">DNA-directed RNA polymerase</keyword>
<evidence type="ECO:0000256" key="4">
    <source>
        <dbReference type="ARBA" id="ARBA00023125"/>
    </source>
</evidence>
<dbReference type="AlphaFoldDB" id="A0A0G3H1S6"/>
<dbReference type="InterPro" id="IPR039425">
    <property type="entry name" value="RNA_pol_sigma-70-like"/>
</dbReference>
<dbReference type="GO" id="GO:0003677">
    <property type="term" value="F:DNA binding"/>
    <property type="evidence" value="ECO:0007669"/>
    <property type="project" value="UniProtKB-KW"/>
</dbReference>
<dbReference type="Pfam" id="PF04542">
    <property type="entry name" value="Sigma70_r2"/>
    <property type="match status" value="1"/>
</dbReference>
<evidence type="ECO:0000313" key="9">
    <source>
        <dbReference type="Proteomes" id="UP000035199"/>
    </source>
</evidence>
<feature type="domain" description="RNA polymerase sigma-70 region 2" evidence="6">
    <location>
        <begin position="67"/>
        <end position="128"/>
    </location>
</feature>
<comment type="similarity">
    <text evidence="1">Belongs to the sigma-70 factor family. ECF subfamily.</text>
</comment>
<organism evidence="8 9">
    <name type="scientific">Corynebacterium mustelae</name>
    <dbReference type="NCBI Taxonomy" id="571915"/>
    <lineage>
        <taxon>Bacteria</taxon>
        <taxon>Bacillati</taxon>
        <taxon>Actinomycetota</taxon>
        <taxon>Actinomycetes</taxon>
        <taxon>Mycobacteriales</taxon>
        <taxon>Corynebacteriaceae</taxon>
        <taxon>Corynebacterium</taxon>
    </lineage>
</organism>
<dbReference type="PANTHER" id="PTHR43133:SF8">
    <property type="entry name" value="RNA POLYMERASE SIGMA FACTOR HI_1459-RELATED"/>
    <property type="match status" value="1"/>
</dbReference>
<dbReference type="InterPro" id="IPR013249">
    <property type="entry name" value="RNA_pol_sigma70_r4_t2"/>
</dbReference>
<dbReference type="GO" id="GO:0006352">
    <property type="term" value="P:DNA-templated transcription initiation"/>
    <property type="evidence" value="ECO:0007669"/>
    <property type="project" value="InterPro"/>
</dbReference>
<accession>A0A0G3H1S6</accession>
<dbReference type="InterPro" id="IPR014284">
    <property type="entry name" value="RNA_pol_sigma-70_dom"/>
</dbReference>
<protein>
    <submittedName>
        <fullName evidence="8">DNA-directed RNA polymerase specialized sigma subunit, sigma24</fullName>
    </submittedName>
</protein>
<dbReference type="Pfam" id="PF08281">
    <property type="entry name" value="Sigma70_r4_2"/>
    <property type="match status" value="1"/>
</dbReference>
<feature type="domain" description="RNA polymerase sigma factor 70 region 4 type 2" evidence="7">
    <location>
        <begin position="168"/>
        <end position="215"/>
    </location>
</feature>
<evidence type="ECO:0000256" key="5">
    <source>
        <dbReference type="ARBA" id="ARBA00023163"/>
    </source>
</evidence>
<dbReference type="OrthoDB" id="9780326at2"/>
<reference evidence="9" key="2">
    <citation type="submission" date="2015-05" db="EMBL/GenBank/DDBJ databases">
        <title>Complete genome sequence of Corynebacterium mustelae DSM 45274, isolated from various tissues of a male ferret with lethal sepsis.</title>
        <authorList>
            <person name="Ruckert C."/>
            <person name="Albersmeier A."/>
            <person name="Winkler A."/>
            <person name="Tauch A."/>
        </authorList>
    </citation>
    <scope>NUCLEOTIDE SEQUENCE [LARGE SCALE GENOMIC DNA]</scope>
    <source>
        <strain evidence="9">DSM 45274</strain>
    </source>
</reference>
<dbReference type="CDD" id="cd06171">
    <property type="entry name" value="Sigma70_r4"/>
    <property type="match status" value="1"/>
</dbReference>
<keyword evidence="5" id="KW-0804">Transcription</keyword>
<keyword evidence="9" id="KW-1185">Reference proteome</keyword>
<keyword evidence="3" id="KW-0731">Sigma factor</keyword>
<sequence length="225" mass="25683">MVEHTLQHTTSTTESTAELLTEEITRLSDANLYKQPHSTVEKYQDATDDELIAAYLGGDTNAFTAIITRHHRMLWWAARRHVDCDHDAEDVLQETLLTVSRSLDKYSGYAKLRTWLYRLVCNAAYDYRHRVIKKEVAELDDPEGQYSRDSRISYDPLKTHAETMTVNTVVNSLPTEHRDAIILMDFQGYNLTQAAELQGVKPGTIKSRRARAKAQIREMLGEIAG</sequence>
<keyword evidence="4" id="KW-0238">DNA-binding</keyword>
<evidence type="ECO:0000256" key="2">
    <source>
        <dbReference type="ARBA" id="ARBA00023015"/>
    </source>
</evidence>
<dbReference type="InterPro" id="IPR013325">
    <property type="entry name" value="RNA_pol_sigma_r2"/>
</dbReference>
<dbReference type="InterPro" id="IPR007627">
    <property type="entry name" value="RNA_pol_sigma70_r2"/>
</dbReference>
<name>A0A0G3H1S6_9CORY</name>
<dbReference type="KEGG" id="cmv:CMUST_15400"/>
<evidence type="ECO:0000259" key="6">
    <source>
        <dbReference type="Pfam" id="PF04542"/>
    </source>
</evidence>
<dbReference type="EMBL" id="CP011542">
    <property type="protein sequence ID" value="AKK07369.1"/>
    <property type="molecule type" value="Genomic_DNA"/>
</dbReference>
<dbReference type="Gene3D" id="1.10.10.10">
    <property type="entry name" value="Winged helix-like DNA-binding domain superfamily/Winged helix DNA-binding domain"/>
    <property type="match status" value="1"/>
</dbReference>
<dbReference type="RefSeq" id="WP_052844822.1">
    <property type="nucleotide sequence ID" value="NZ_CP011542.1"/>
</dbReference>
<evidence type="ECO:0000313" key="8">
    <source>
        <dbReference type="EMBL" id="AKK07369.1"/>
    </source>
</evidence>
<dbReference type="Proteomes" id="UP000035199">
    <property type="component" value="Chromosome"/>
</dbReference>
<reference evidence="8 9" key="1">
    <citation type="journal article" date="2015" name="Genome Announc.">
        <title>Complete Genome Sequence of the Type Strain Corynebacterium mustelae DSM 45274, Isolated from Various Tissues of a Male Ferret with Lethal Sepsis.</title>
        <authorList>
            <person name="Ruckert C."/>
            <person name="Eimer J."/>
            <person name="Winkler A."/>
            <person name="Tauch A."/>
        </authorList>
    </citation>
    <scope>NUCLEOTIDE SEQUENCE [LARGE SCALE GENOMIC DNA]</scope>
    <source>
        <strain evidence="8 9">DSM 45274</strain>
    </source>
</reference>
<gene>
    <name evidence="8" type="ORF">CMUST_15400</name>
</gene>
<evidence type="ECO:0000259" key="7">
    <source>
        <dbReference type="Pfam" id="PF08281"/>
    </source>
</evidence>
<dbReference type="GO" id="GO:0000428">
    <property type="term" value="C:DNA-directed RNA polymerase complex"/>
    <property type="evidence" value="ECO:0007669"/>
    <property type="project" value="UniProtKB-KW"/>
</dbReference>
<dbReference type="SUPFAM" id="SSF88946">
    <property type="entry name" value="Sigma2 domain of RNA polymerase sigma factors"/>
    <property type="match status" value="1"/>
</dbReference>
<dbReference type="PANTHER" id="PTHR43133">
    <property type="entry name" value="RNA POLYMERASE ECF-TYPE SIGMA FACTO"/>
    <property type="match status" value="1"/>
</dbReference>
<evidence type="ECO:0000256" key="3">
    <source>
        <dbReference type="ARBA" id="ARBA00023082"/>
    </source>
</evidence>
<dbReference type="PATRIC" id="fig|571915.4.peg.3307"/>
<keyword evidence="2" id="KW-0805">Transcription regulation</keyword>
<dbReference type="STRING" id="571915.CMUST_15400"/>
<dbReference type="InterPro" id="IPR013324">
    <property type="entry name" value="RNA_pol_sigma_r3/r4-like"/>
</dbReference>
<dbReference type="Gene3D" id="1.10.1740.10">
    <property type="match status" value="1"/>
</dbReference>
<proteinExistence type="inferred from homology"/>
<dbReference type="InterPro" id="IPR036388">
    <property type="entry name" value="WH-like_DNA-bd_sf"/>
</dbReference>
<dbReference type="NCBIfam" id="TIGR02937">
    <property type="entry name" value="sigma70-ECF"/>
    <property type="match status" value="1"/>
</dbReference>
<dbReference type="SUPFAM" id="SSF88659">
    <property type="entry name" value="Sigma3 and sigma4 domains of RNA polymerase sigma factors"/>
    <property type="match status" value="1"/>
</dbReference>
<evidence type="ECO:0000256" key="1">
    <source>
        <dbReference type="ARBA" id="ARBA00010641"/>
    </source>
</evidence>